<evidence type="ECO:0000256" key="3">
    <source>
        <dbReference type="ARBA" id="ARBA00022475"/>
    </source>
</evidence>
<reference evidence="15" key="2">
    <citation type="submission" date="2021-01" db="UniProtKB">
        <authorList>
            <consortium name="EnsemblPlants"/>
        </authorList>
    </citation>
    <scope>IDENTIFICATION</scope>
</reference>
<dbReference type="Pfam" id="PF13855">
    <property type="entry name" value="LRR_8"/>
    <property type="match status" value="3"/>
</dbReference>
<keyword evidence="8 13" id="KW-1133">Transmembrane helix</keyword>
<evidence type="ECO:0000256" key="12">
    <source>
        <dbReference type="SAM" id="MobiDB-lite"/>
    </source>
</evidence>
<keyword evidence="9 13" id="KW-0472">Membrane</keyword>
<dbReference type="PANTHER" id="PTHR48061:SF2">
    <property type="entry name" value="RECEPTOR LIKE PROTEIN 30-LIKE"/>
    <property type="match status" value="1"/>
</dbReference>
<dbReference type="SMART" id="SM00369">
    <property type="entry name" value="LRR_TYP"/>
    <property type="match status" value="12"/>
</dbReference>
<dbReference type="InParanoid" id="A0A7N2M5U1"/>
<keyword evidence="7" id="KW-0677">Repeat</keyword>
<keyword evidence="3" id="KW-1003">Cell membrane</keyword>
<dbReference type="InterPro" id="IPR032675">
    <property type="entry name" value="LRR_dom_sf"/>
</dbReference>
<proteinExistence type="inferred from homology"/>
<dbReference type="InterPro" id="IPR001611">
    <property type="entry name" value="Leu-rich_rpt"/>
</dbReference>
<sequence length="1142" mass="126178">MRISLFPWLFFIPSCSIFLSFCIFVVSDHCLEDQKSPLLQFKNSLNFTTTLSTKLVHWNEASDCCSWEGVTCSKGRVIGLNLTKESIYGELVDSSTLFSLQHLQDLSLAYNNFSNSRIPAGFGNLMNLSYLNLSNAGFSGQIPIEISNLKRLVTLDLSTSSLLSFSMLKLENPNLAKLVQNLSEIKELYLDGVNISAPGNEWCQALSSSLPNLSVLSMSNCSLSGPLHSSFQKLQSLSVILLHNSSFSAAPVPEFFANFRNLTSLRLSSCGLNGQFPEKIFQVPTLQTLDLSDNKQLSGTLQGFHPNGSLRSLVLSRTNFSGTLPDSIGNLKMLSIIDLSNCSFLGSIPSSMANLVQLFYLDMSSNSFTGPIPSLNMAKKLTQINISHNNLTGQINSTHWKDLTKVVNLDLRFNSLNGRIPVSLFSHPSLRNLQLSNNQFSGLLNESSNSSSSVLHTLDLSSNKLKGPIPMSVFELQGLKFLSLSSNNFDGSLQLNEIQQLTNLSNLDLSYNNLSIEYNGTNSSSSSFPQMATLKLVSCKLKTFPDFLKNQSKLTILDLSNNHIKQGIPSWIWKLSNLHYLNLSHNYLVMTLEGPLLNLSSLSVLDLRSNQLEGKLSDLPPVATYLDFSMNNFKSAIPASIGKSLNFTYFFSVSSNKFHGDIPQSLCNATNLQVLNLSNNTLNGTIPPCLIEMSKTLGVLDVRRNKLSGNISDTFPYHCGLQTLNLNGNRLEGVVPRSLVNCTNLEVFDIGNNEISDVFPCHLRSISKLRVFILRSNKFYGPINSCRRSRSKFFWPILQIVDLASNEFTGKLPRKFFSTWKAMLDEEDKVQSMLNYLQFSSHNGQFYYQDRITVTSKGLDIELVKILTIFTAIDISANKLEGPIPETIGELKSLYVLNLSNNALTGKIPLSLGNLSRLESLDLSSNNITGEIPMQLVGLTFLAALNLSFNQLVGPIPQGKQFGTFSNYSYIHNKELCGFPLTTHCTSDEAPPPSATPKSKGTSSTTLIGFDWQFILTGLGFGVGAAVVVAPLTFWEKGRKWHGDCINKILLVIFPMLGLSYSGCYNTKVEEDEDTGDENTKDCEDNGDEDEMEGEAFRGRYCVFCSKLDISRKRVIHGPQCTCHNSPPISASSSTFFIVTSS</sequence>
<feature type="transmembrane region" description="Helical" evidence="13">
    <location>
        <begin position="1012"/>
        <end position="1034"/>
    </location>
</feature>
<dbReference type="InterPro" id="IPR046956">
    <property type="entry name" value="RLP23-like"/>
</dbReference>
<dbReference type="FunFam" id="3.80.10.10:FF:000213">
    <property type="entry name" value="Tyrosine-sulfated glycopeptide receptor 1"/>
    <property type="match status" value="2"/>
</dbReference>
<dbReference type="OMA" id="GAMMINE"/>
<dbReference type="Proteomes" id="UP000594261">
    <property type="component" value="Chromosome 7"/>
</dbReference>
<feature type="domain" description="Leucine-rich repeat-containing N-terminal plant-type" evidence="14">
    <location>
        <begin position="32"/>
        <end position="73"/>
    </location>
</feature>
<evidence type="ECO:0000256" key="2">
    <source>
        <dbReference type="ARBA" id="ARBA00009592"/>
    </source>
</evidence>
<evidence type="ECO:0000256" key="11">
    <source>
        <dbReference type="ARBA" id="ARBA00023180"/>
    </source>
</evidence>
<keyword evidence="16" id="KW-1185">Reference proteome</keyword>
<evidence type="ECO:0000256" key="7">
    <source>
        <dbReference type="ARBA" id="ARBA00022737"/>
    </source>
</evidence>
<dbReference type="EMBL" id="LRBV02000007">
    <property type="status" value="NOT_ANNOTATED_CDS"/>
    <property type="molecule type" value="Genomic_DNA"/>
</dbReference>
<evidence type="ECO:0000313" key="15">
    <source>
        <dbReference type="EnsemblPlants" id="QL07p034536:mrna:CDS:1"/>
    </source>
</evidence>
<dbReference type="EnsemblPlants" id="QL07p034536:mrna">
    <property type="protein sequence ID" value="QL07p034536:mrna:CDS:1"/>
    <property type="gene ID" value="QL07p034536"/>
</dbReference>
<dbReference type="Gramene" id="QL07p034536:mrna">
    <property type="protein sequence ID" value="QL07p034536:mrna:CDS:1"/>
    <property type="gene ID" value="QL07p034536"/>
</dbReference>
<evidence type="ECO:0000256" key="4">
    <source>
        <dbReference type="ARBA" id="ARBA00022614"/>
    </source>
</evidence>
<comment type="similarity">
    <text evidence="2">Belongs to the RLP family.</text>
</comment>
<protein>
    <recommendedName>
        <fullName evidence="14">Leucine-rich repeat-containing N-terminal plant-type domain-containing protein</fullName>
    </recommendedName>
</protein>
<dbReference type="InterPro" id="IPR003591">
    <property type="entry name" value="Leu-rich_rpt_typical-subtyp"/>
</dbReference>
<dbReference type="AlphaFoldDB" id="A0A7N2M5U1"/>
<dbReference type="PRINTS" id="PR00019">
    <property type="entry name" value="LEURICHRPT"/>
</dbReference>
<keyword evidence="11" id="KW-0325">Glycoprotein</keyword>
<dbReference type="Pfam" id="PF08263">
    <property type="entry name" value="LRRNT_2"/>
    <property type="match status" value="1"/>
</dbReference>
<keyword evidence="10" id="KW-0675">Receptor</keyword>
<feature type="transmembrane region" description="Helical" evidence="13">
    <location>
        <begin position="5"/>
        <end position="26"/>
    </location>
</feature>
<evidence type="ECO:0000256" key="1">
    <source>
        <dbReference type="ARBA" id="ARBA00004251"/>
    </source>
</evidence>
<evidence type="ECO:0000256" key="5">
    <source>
        <dbReference type="ARBA" id="ARBA00022692"/>
    </source>
</evidence>
<evidence type="ECO:0000256" key="10">
    <source>
        <dbReference type="ARBA" id="ARBA00023170"/>
    </source>
</evidence>
<dbReference type="PROSITE" id="PS51450">
    <property type="entry name" value="LRR"/>
    <property type="match status" value="1"/>
</dbReference>
<dbReference type="SMART" id="SM00365">
    <property type="entry name" value="LRR_SD22"/>
    <property type="match status" value="6"/>
</dbReference>
<evidence type="ECO:0000256" key="9">
    <source>
        <dbReference type="ARBA" id="ARBA00023136"/>
    </source>
</evidence>
<name>A0A7N2M5U1_QUELO</name>
<dbReference type="FunFam" id="3.80.10.10:FF:000041">
    <property type="entry name" value="LRR receptor-like serine/threonine-protein kinase ERECTA"/>
    <property type="match status" value="1"/>
</dbReference>
<dbReference type="Gene3D" id="3.80.10.10">
    <property type="entry name" value="Ribonuclease Inhibitor"/>
    <property type="match status" value="6"/>
</dbReference>
<evidence type="ECO:0000256" key="13">
    <source>
        <dbReference type="SAM" id="Phobius"/>
    </source>
</evidence>
<keyword evidence="6" id="KW-0732">Signal</keyword>
<evidence type="ECO:0000256" key="8">
    <source>
        <dbReference type="ARBA" id="ARBA00022989"/>
    </source>
</evidence>
<keyword evidence="5 13" id="KW-0812">Transmembrane</keyword>
<accession>A0A7N2M5U1</accession>
<dbReference type="SUPFAM" id="SSF52058">
    <property type="entry name" value="L domain-like"/>
    <property type="match status" value="1"/>
</dbReference>
<dbReference type="Pfam" id="PF00560">
    <property type="entry name" value="LRR_1"/>
    <property type="match status" value="6"/>
</dbReference>
<evidence type="ECO:0000313" key="16">
    <source>
        <dbReference type="Proteomes" id="UP000594261"/>
    </source>
</evidence>
<evidence type="ECO:0000259" key="14">
    <source>
        <dbReference type="Pfam" id="PF08263"/>
    </source>
</evidence>
<dbReference type="GO" id="GO:0005886">
    <property type="term" value="C:plasma membrane"/>
    <property type="evidence" value="ECO:0007669"/>
    <property type="project" value="UniProtKB-SubCell"/>
</dbReference>
<keyword evidence="4" id="KW-0433">Leucine-rich repeat</keyword>
<dbReference type="PANTHER" id="PTHR48061">
    <property type="entry name" value="LEUCINE-RICH REPEAT RECEPTOR PROTEIN KINASE EMS1-LIKE-RELATED"/>
    <property type="match status" value="1"/>
</dbReference>
<dbReference type="InterPro" id="IPR013210">
    <property type="entry name" value="LRR_N_plant-typ"/>
</dbReference>
<dbReference type="SUPFAM" id="SSF52047">
    <property type="entry name" value="RNI-like"/>
    <property type="match status" value="2"/>
</dbReference>
<feature type="region of interest" description="Disordered" evidence="12">
    <location>
        <begin position="1071"/>
        <end position="1090"/>
    </location>
</feature>
<comment type="subcellular location">
    <subcellularLocation>
        <location evidence="1">Cell membrane</location>
        <topology evidence="1">Single-pass type I membrane protein</topology>
    </subcellularLocation>
</comment>
<evidence type="ECO:0000256" key="6">
    <source>
        <dbReference type="ARBA" id="ARBA00022729"/>
    </source>
</evidence>
<reference evidence="15 16" key="1">
    <citation type="journal article" date="2016" name="G3 (Bethesda)">
        <title>First Draft Assembly and Annotation of the Genome of a California Endemic Oak Quercus lobata Nee (Fagaceae).</title>
        <authorList>
            <person name="Sork V.L."/>
            <person name="Fitz-Gibbon S.T."/>
            <person name="Puiu D."/>
            <person name="Crepeau M."/>
            <person name="Gugger P.F."/>
            <person name="Sherman R."/>
            <person name="Stevens K."/>
            <person name="Langley C.H."/>
            <person name="Pellegrini M."/>
            <person name="Salzberg S.L."/>
        </authorList>
    </citation>
    <scope>NUCLEOTIDE SEQUENCE [LARGE SCALE GENOMIC DNA]</scope>
    <source>
        <strain evidence="15 16">cv. SW786</strain>
    </source>
</reference>
<organism evidence="15 16">
    <name type="scientific">Quercus lobata</name>
    <name type="common">Valley oak</name>
    <dbReference type="NCBI Taxonomy" id="97700"/>
    <lineage>
        <taxon>Eukaryota</taxon>
        <taxon>Viridiplantae</taxon>
        <taxon>Streptophyta</taxon>
        <taxon>Embryophyta</taxon>
        <taxon>Tracheophyta</taxon>
        <taxon>Spermatophyta</taxon>
        <taxon>Magnoliopsida</taxon>
        <taxon>eudicotyledons</taxon>
        <taxon>Gunneridae</taxon>
        <taxon>Pentapetalae</taxon>
        <taxon>rosids</taxon>
        <taxon>fabids</taxon>
        <taxon>Fagales</taxon>
        <taxon>Fagaceae</taxon>
        <taxon>Quercus</taxon>
    </lineage>
</organism>